<reference evidence="1 2" key="1">
    <citation type="journal article" date="2018" name="New Phytol.">
        <title>Phylogenomics of Endogonaceae and evolution of mycorrhizas within Mucoromycota.</title>
        <authorList>
            <person name="Chang Y."/>
            <person name="Desiro A."/>
            <person name="Na H."/>
            <person name="Sandor L."/>
            <person name="Lipzen A."/>
            <person name="Clum A."/>
            <person name="Barry K."/>
            <person name="Grigoriev I.V."/>
            <person name="Martin F.M."/>
            <person name="Stajich J.E."/>
            <person name="Smith M.E."/>
            <person name="Bonito G."/>
            <person name="Spatafora J.W."/>
        </authorList>
    </citation>
    <scope>NUCLEOTIDE SEQUENCE [LARGE SCALE GENOMIC DNA]</scope>
    <source>
        <strain evidence="1 2">AD002</strain>
    </source>
</reference>
<dbReference type="Proteomes" id="UP000274822">
    <property type="component" value="Unassembled WGS sequence"/>
</dbReference>
<dbReference type="Gene3D" id="1.25.40.20">
    <property type="entry name" value="Ankyrin repeat-containing domain"/>
    <property type="match status" value="1"/>
</dbReference>
<evidence type="ECO:0008006" key="3">
    <source>
        <dbReference type="Google" id="ProtNLM"/>
    </source>
</evidence>
<comment type="caution">
    <text evidence="1">The sequence shown here is derived from an EMBL/GenBank/DDBJ whole genome shotgun (WGS) entry which is preliminary data.</text>
</comment>
<dbReference type="AlphaFoldDB" id="A0A433QVT9"/>
<accession>A0A433QVT9</accession>
<proteinExistence type="predicted"/>
<protein>
    <recommendedName>
        <fullName evidence="3">Ankyrin repeat-containing domain protein</fullName>
    </recommendedName>
</protein>
<name>A0A433QVT9_9FUNG</name>
<gene>
    <name evidence="1" type="ORF">BC938DRAFT_483683</name>
</gene>
<dbReference type="SUPFAM" id="SSF48403">
    <property type="entry name" value="Ankyrin repeat"/>
    <property type="match status" value="1"/>
</dbReference>
<sequence>MAGRVIICNNEWMLLHEATKLGDLKLITILVIELKANINHQEYNEMILLYVAVENNHPEAK</sequence>
<evidence type="ECO:0000313" key="1">
    <source>
        <dbReference type="EMBL" id="RUS33827.1"/>
    </source>
</evidence>
<dbReference type="EMBL" id="RBNJ01000900">
    <property type="protein sequence ID" value="RUS33827.1"/>
    <property type="molecule type" value="Genomic_DNA"/>
</dbReference>
<evidence type="ECO:0000313" key="2">
    <source>
        <dbReference type="Proteomes" id="UP000274822"/>
    </source>
</evidence>
<organism evidence="1 2">
    <name type="scientific">Jimgerdemannia flammicorona</name>
    <dbReference type="NCBI Taxonomy" id="994334"/>
    <lineage>
        <taxon>Eukaryota</taxon>
        <taxon>Fungi</taxon>
        <taxon>Fungi incertae sedis</taxon>
        <taxon>Mucoromycota</taxon>
        <taxon>Mucoromycotina</taxon>
        <taxon>Endogonomycetes</taxon>
        <taxon>Endogonales</taxon>
        <taxon>Endogonaceae</taxon>
        <taxon>Jimgerdemannia</taxon>
    </lineage>
</organism>
<dbReference type="InterPro" id="IPR036770">
    <property type="entry name" value="Ankyrin_rpt-contain_sf"/>
</dbReference>
<keyword evidence="2" id="KW-1185">Reference proteome</keyword>